<evidence type="ECO:0000313" key="1">
    <source>
        <dbReference type="EMBL" id="MSE06616.1"/>
    </source>
</evidence>
<dbReference type="Proteomes" id="UP000437575">
    <property type="component" value="Unassembled WGS sequence"/>
</dbReference>
<evidence type="ECO:0000313" key="2">
    <source>
        <dbReference type="Proteomes" id="UP000437575"/>
    </source>
</evidence>
<comment type="caution">
    <text evidence="1">The sequence shown here is derived from an EMBL/GenBank/DDBJ whole genome shotgun (WGS) entry which is preliminary data.</text>
</comment>
<sequence length="119" mass="12832">NNDATTKVSVWNATNGLELDQSSPDYQAATSTYNLRGNATSDFYYNGALVQVDNNGNFVVPVSTNATEVVFTSDAAGKNVVYKLNTATPKAVFAWQVNNTVKENFGIVLDTVVSNNKDD</sequence>
<dbReference type="AlphaFoldDB" id="A0A6A8LT33"/>
<feature type="non-terminal residue" evidence="1">
    <location>
        <position position="119"/>
    </location>
</feature>
<organism evidence="1 2">
    <name type="scientific">Ligilactobacillus salivarius</name>
    <dbReference type="NCBI Taxonomy" id="1624"/>
    <lineage>
        <taxon>Bacteria</taxon>
        <taxon>Bacillati</taxon>
        <taxon>Bacillota</taxon>
        <taxon>Bacilli</taxon>
        <taxon>Lactobacillales</taxon>
        <taxon>Lactobacillaceae</taxon>
        <taxon>Ligilactobacillus</taxon>
    </lineage>
</organism>
<reference evidence="1 2" key="1">
    <citation type="submission" date="2019-11" db="EMBL/GenBank/DDBJ databases">
        <title>Draft Genome Sequence of Plant Growth-Promoting Rhizosphere-Associated Bacteria.</title>
        <authorList>
            <person name="Vasilyev I.Y."/>
            <person name="Radchenko V."/>
            <person name="Ilnitskaya E.V."/>
        </authorList>
    </citation>
    <scope>NUCLEOTIDE SEQUENCE [LARGE SCALE GENOMIC DNA]</scope>
    <source>
        <strain evidence="1 2">VRA_1sq_f</strain>
    </source>
</reference>
<proteinExistence type="predicted"/>
<accession>A0A6A8LT33</accession>
<feature type="non-terminal residue" evidence="1">
    <location>
        <position position="1"/>
    </location>
</feature>
<name>A0A6A8LT33_9LACO</name>
<dbReference type="EMBL" id="WKKZ01001128">
    <property type="protein sequence ID" value="MSE06616.1"/>
    <property type="molecule type" value="Genomic_DNA"/>
</dbReference>
<protein>
    <submittedName>
        <fullName evidence="1">Uncharacterized protein</fullName>
    </submittedName>
</protein>
<gene>
    <name evidence="1" type="ORF">GKC34_12975</name>
</gene>